<accession>A0A4Y8ZJK9</accession>
<dbReference type="AlphaFoldDB" id="A0A4Y8ZJK9"/>
<reference evidence="1 2" key="1">
    <citation type="submission" date="2020-08" db="EMBL/GenBank/DDBJ databases">
        <title>Sequencing the genomes of 1000 actinobacteria strains.</title>
        <authorList>
            <person name="Klenk H.-P."/>
        </authorList>
    </citation>
    <scope>NUCLEOTIDE SEQUENCE [LARGE SCALE GENOMIC DNA]</scope>
    <source>
        <strain evidence="1 2">DSM 17945</strain>
    </source>
</reference>
<dbReference type="Proteomes" id="UP000567246">
    <property type="component" value="Unassembled WGS sequence"/>
</dbReference>
<keyword evidence="2" id="KW-1185">Reference proteome</keyword>
<evidence type="ECO:0000313" key="1">
    <source>
        <dbReference type="EMBL" id="MBB5848800.1"/>
    </source>
</evidence>
<dbReference type="EMBL" id="JACHMW010000001">
    <property type="protein sequence ID" value="MBB5848800.1"/>
    <property type="molecule type" value="Genomic_DNA"/>
</dbReference>
<organism evidence="1 2">
    <name type="scientific">Micrococcus endophyticus</name>
    <dbReference type="NCBI Taxonomy" id="455343"/>
    <lineage>
        <taxon>Bacteria</taxon>
        <taxon>Bacillati</taxon>
        <taxon>Actinomycetota</taxon>
        <taxon>Actinomycetes</taxon>
        <taxon>Micrococcales</taxon>
        <taxon>Micrococcaceae</taxon>
        <taxon>Micrococcus</taxon>
    </lineage>
</organism>
<dbReference type="RefSeq" id="WP_184172073.1">
    <property type="nucleotide sequence ID" value="NZ_BAABAG010000004.1"/>
</dbReference>
<name>A0A4Y8ZJK9_9MICC</name>
<comment type="caution">
    <text evidence="1">The sequence shown here is derived from an EMBL/GenBank/DDBJ whole genome shotgun (WGS) entry which is preliminary data.</text>
</comment>
<proteinExistence type="predicted"/>
<gene>
    <name evidence="1" type="ORF">HDA33_001364</name>
</gene>
<evidence type="ECO:0000313" key="2">
    <source>
        <dbReference type="Proteomes" id="UP000567246"/>
    </source>
</evidence>
<protein>
    <submittedName>
        <fullName evidence="1">Uncharacterized protein</fullName>
    </submittedName>
</protein>
<sequence>MLAALDSATLSGIAAGLRPVALGPRVNVAVLCPPHLVPAVQAVVGDPVEDRSITSADDLSALDGTVGTVLSLGHYLRAGELALEWAAARGVEYVVVQHGLLTPFAPPLPDEVTLYAFSHEDGAFWTGGRPGRTVRVVGSQMLWEAADPYFPAAQPGPTVFLGQLHGRELGRWPATQQTLAFLRAEPHVLYRPHPSERDMLSRATHRLMHRGGTRFETSGRPLPEVGPDVVALFSTGVLEAAAQGRGGWVYHTAPPAWLREFWERYGMTPWTPGRSASEQPERTPAPVRPVIEPARAIARDIFGEESA</sequence>